<comment type="caution">
    <text evidence="4">The sequence shown here is derived from an EMBL/GenBank/DDBJ whole genome shotgun (WGS) entry which is preliminary data.</text>
</comment>
<name>A0A1Q3A184_ZYGRO</name>
<feature type="region of interest" description="Disordered" evidence="3">
    <location>
        <begin position="194"/>
        <end position="216"/>
    </location>
</feature>
<evidence type="ECO:0000256" key="2">
    <source>
        <dbReference type="ARBA" id="ARBA00020644"/>
    </source>
</evidence>
<dbReference type="GO" id="GO:0070274">
    <property type="term" value="C:RES complex"/>
    <property type="evidence" value="ECO:0007669"/>
    <property type="project" value="TreeGrafter"/>
</dbReference>
<evidence type="ECO:0000313" key="4">
    <source>
        <dbReference type="EMBL" id="GAV49456.1"/>
    </source>
</evidence>
<feature type="compositionally biased region" description="Basic and acidic residues" evidence="3">
    <location>
        <begin position="76"/>
        <end position="88"/>
    </location>
</feature>
<dbReference type="PANTHER" id="PTHR31809:SF0">
    <property type="entry name" value="BUD13 HOMOLOG"/>
    <property type="match status" value="1"/>
</dbReference>
<sequence length="280" mass="32446">MSLNNYLNDLYGTGSDKSKKKKKSSDKKVKQDSGSQLNITESSQRRFTKNASTFNATKDKTSKPKTLWKNLDTNEVIDRKSSREDHGDVGQVNNKAKLSSGAHAGLQTAEQMDSQITQKELDQRRQIQKSQKSQETVFRDEKGNKIANYEEILNKQEKEKDLREVVRQRRIRELNMGEVQLFMAQNGLTRIPKERTKEQSESFDDPARTFGISSHNHKEPVSLMGRKLYANVYPENRFGISPGCRWDGVDRSNGFERKWFAKQNELNEKKQQEYALREDY</sequence>
<dbReference type="eggNOG" id="KOG2654">
    <property type="taxonomic scope" value="Eukaryota"/>
</dbReference>
<feature type="region of interest" description="Disordered" evidence="3">
    <location>
        <begin position="1"/>
        <end position="93"/>
    </location>
</feature>
<dbReference type="AlphaFoldDB" id="A0A1Q3A184"/>
<dbReference type="InterPro" id="IPR051112">
    <property type="entry name" value="CWC26_splicing_factor"/>
</dbReference>
<reference evidence="4 5" key="1">
    <citation type="submission" date="2016-08" db="EMBL/GenBank/DDBJ databases">
        <title>Draft genome sequence of allopolyploid Zygosaccharomyces rouxii.</title>
        <authorList>
            <person name="Watanabe J."/>
            <person name="Uehara K."/>
            <person name="Mogi Y."/>
            <person name="Tsukioka Y."/>
        </authorList>
    </citation>
    <scope>NUCLEOTIDE SEQUENCE [LARGE SCALE GENOMIC DNA]</scope>
    <source>
        <strain evidence="4 5">NBRC 110957</strain>
    </source>
</reference>
<dbReference type="InterPro" id="IPR018609">
    <property type="entry name" value="Bud13"/>
</dbReference>
<dbReference type="EMBL" id="BDGX01000016">
    <property type="protein sequence ID" value="GAV49456.1"/>
    <property type="molecule type" value="Genomic_DNA"/>
</dbReference>
<evidence type="ECO:0000256" key="3">
    <source>
        <dbReference type="SAM" id="MobiDB-lite"/>
    </source>
</evidence>
<dbReference type="GO" id="GO:0005684">
    <property type="term" value="C:U2-type spliceosomal complex"/>
    <property type="evidence" value="ECO:0007669"/>
    <property type="project" value="TreeGrafter"/>
</dbReference>
<comment type="similarity">
    <text evidence="1">Belongs to the CWC26 family.</text>
</comment>
<accession>A0A1Q3A184</accession>
<organism evidence="4 5">
    <name type="scientific">Zygosaccharomyces rouxii</name>
    <dbReference type="NCBI Taxonomy" id="4956"/>
    <lineage>
        <taxon>Eukaryota</taxon>
        <taxon>Fungi</taxon>
        <taxon>Dikarya</taxon>
        <taxon>Ascomycota</taxon>
        <taxon>Saccharomycotina</taxon>
        <taxon>Saccharomycetes</taxon>
        <taxon>Saccharomycetales</taxon>
        <taxon>Saccharomycetaceae</taxon>
        <taxon>Zygosaccharomyces</taxon>
    </lineage>
</organism>
<proteinExistence type="inferred from homology"/>
<protein>
    <recommendedName>
        <fullName evidence="2">Pre-mRNA-splicing factor CWC26</fullName>
    </recommendedName>
</protein>
<dbReference type="GO" id="GO:0003723">
    <property type="term" value="F:RNA binding"/>
    <property type="evidence" value="ECO:0007669"/>
    <property type="project" value="TreeGrafter"/>
</dbReference>
<evidence type="ECO:0000256" key="1">
    <source>
        <dbReference type="ARBA" id="ARBA00011069"/>
    </source>
</evidence>
<dbReference type="GO" id="GO:0000398">
    <property type="term" value="P:mRNA splicing, via spliceosome"/>
    <property type="evidence" value="ECO:0007669"/>
    <property type="project" value="TreeGrafter"/>
</dbReference>
<evidence type="ECO:0000313" key="5">
    <source>
        <dbReference type="Proteomes" id="UP000187013"/>
    </source>
</evidence>
<dbReference type="Proteomes" id="UP000187013">
    <property type="component" value="Unassembled WGS sequence"/>
</dbReference>
<gene>
    <name evidence="4" type="ORF">ZYGR_0P00990</name>
</gene>
<dbReference type="PANTHER" id="PTHR31809">
    <property type="entry name" value="BUD13 HOMOLOG"/>
    <property type="match status" value="1"/>
</dbReference>
<dbReference type="OrthoDB" id="6022at2759"/>
<dbReference type="Pfam" id="PF09736">
    <property type="entry name" value="Bud13"/>
    <property type="match status" value="1"/>
</dbReference>